<organism evidence="3">
    <name type="scientific">bioreactor metagenome</name>
    <dbReference type="NCBI Taxonomy" id="1076179"/>
    <lineage>
        <taxon>unclassified sequences</taxon>
        <taxon>metagenomes</taxon>
        <taxon>ecological metagenomes</taxon>
    </lineage>
</organism>
<dbReference type="GO" id="GO:0002098">
    <property type="term" value="P:tRNA wobble uridine modification"/>
    <property type="evidence" value="ECO:0007669"/>
    <property type="project" value="InterPro"/>
</dbReference>
<evidence type="ECO:0000256" key="1">
    <source>
        <dbReference type="ARBA" id="ARBA00023266"/>
    </source>
</evidence>
<evidence type="ECO:0000313" key="3">
    <source>
        <dbReference type="EMBL" id="MPM00666.1"/>
    </source>
</evidence>
<accession>A0A644WA49</accession>
<dbReference type="InterPro" id="IPR017582">
    <property type="entry name" value="SelU"/>
</dbReference>
<dbReference type="GO" id="GO:0043828">
    <property type="term" value="F:tRNA 2-selenouridine synthase activity"/>
    <property type="evidence" value="ECO:0007669"/>
    <property type="project" value="InterPro"/>
</dbReference>
<dbReference type="SUPFAM" id="SSF52821">
    <property type="entry name" value="Rhodanese/Cell cycle control phosphatase"/>
    <property type="match status" value="1"/>
</dbReference>
<keyword evidence="1" id="KW-0711">Selenium</keyword>
<dbReference type="Pfam" id="PF26341">
    <property type="entry name" value="AAA_SelU"/>
    <property type="match status" value="1"/>
</dbReference>
<dbReference type="NCBIfam" id="NF008750">
    <property type="entry name" value="PRK11784.1-2"/>
    <property type="match status" value="1"/>
</dbReference>
<dbReference type="AlphaFoldDB" id="A0A644WA49"/>
<dbReference type="NCBIfam" id="TIGR03167">
    <property type="entry name" value="tRNA_sel_U_synt"/>
    <property type="match status" value="1"/>
</dbReference>
<dbReference type="EMBL" id="VSSQ01000743">
    <property type="protein sequence ID" value="MPM00666.1"/>
    <property type="molecule type" value="Genomic_DNA"/>
</dbReference>
<dbReference type="PROSITE" id="PS00380">
    <property type="entry name" value="RHODANESE_1"/>
    <property type="match status" value="1"/>
</dbReference>
<dbReference type="CDD" id="cd01520">
    <property type="entry name" value="RHOD_YbbB"/>
    <property type="match status" value="1"/>
</dbReference>
<dbReference type="PANTHER" id="PTHR30401">
    <property type="entry name" value="TRNA 2-SELENOURIDINE SYNTHASE"/>
    <property type="match status" value="1"/>
</dbReference>
<reference evidence="3" key="1">
    <citation type="submission" date="2019-08" db="EMBL/GenBank/DDBJ databases">
        <authorList>
            <person name="Kucharzyk K."/>
            <person name="Murdoch R.W."/>
            <person name="Higgins S."/>
            <person name="Loffler F."/>
        </authorList>
    </citation>
    <scope>NUCLEOTIDE SEQUENCE</scope>
</reference>
<dbReference type="PANTHER" id="PTHR30401:SF0">
    <property type="entry name" value="TRNA 2-SELENOURIDINE SYNTHASE"/>
    <property type="match status" value="1"/>
</dbReference>
<dbReference type="Pfam" id="PF00581">
    <property type="entry name" value="Rhodanese"/>
    <property type="match status" value="1"/>
</dbReference>
<dbReference type="SUPFAM" id="SSF52540">
    <property type="entry name" value="P-loop containing nucleoside triphosphate hydrolases"/>
    <property type="match status" value="1"/>
</dbReference>
<dbReference type="PROSITE" id="PS50206">
    <property type="entry name" value="RHODANESE_3"/>
    <property type="match status" value="1"/>
</dbReference>
<dbReference type="InterPro" id="IPR001763">
    <property type="entry name" value="Rhodanese-like_dom"/>
</dbReference>
<dbReference type="SMART" id="SM00450">
    <property type="entry name" value="RHOD"/>
    <property type="match status" value="1"/>
</dbReference>
<comment type="caution">
    <text evidence="3">The sequence shown here is derived from an EMBL/GenBank/DDBJ whole genome shotgun (WGS) entry which is preliminary data.</text>
</comment>
<dbReference type="InterPro" id="IPR058840">
    <property type="entry name" value="AAA_SelU"/>
</dbReference>
<dbReference type="Gene3D" id="3.40.250.10">
    <property type="entry name" value="Rhodanese-like domain"/>
    <property type="match status" value="1"/>
</dbReference>
<gene>
    <name evidence="3" type="primary">selU_4</name>
    <name evidence="3" type="ORF">SDC9_46895</name>
</gene>
<dbReference type="EC" id="2.9.1.-" evidence="3"/>
<sequence length="345" mass="38484">MAKVLTAEEFIIKAKSLPVLDVRSPGEYVQGHIPGALSLPLFNDEERAKVGTLYKQQGKILSVQKGLEFVGPKLKGFTKFALKLNSPEILVHCWRGGMRSSSMAWLLETVGLKVYLLEGGYKGYRKLVQNSFSAPLNIILLGGYTGSGKTELLQLLKSSGEQILDLEGLANHKGSAFGSLGQPNQPSTEQFENLLHLEIAELDINHHVWIEDESRNVGKVFLPQPLWDKMRSSPLIRVDTPYEIRLARLMRDYACFETEGLAASIKKIEKRLGFDKCKKALDACNSGDIEQSARICLDYYDSAYGSQLDTRFGDRESLPSVKMDSLDGENILEELKNLAEKIVFN</sequence>
<dbReference type="InterPro" id="IPR001307">
    <property type="entry name" value="Thiosulphate_STrfase_CS"/>
</dbReference>
<dbReference type="GO" id="GO:0004792">
    <property type="term" value="F:thiosulfate-cyanide sulfurtransferase activity"/>
    <property type="evidence" value="ECO:0007669"/>
    <property type="project" value="InterPro"/>
</dbReference>
<feature type="domain" description="Rhodanese" evidence="2">
    <location>
        <begin position="13"/>
        <end position="133"/>
    </location>
</feature>
<keyword evidence="3" id="KW-0808">Transferase</keyword>
<protein>
    <submittedName>
        <fullName evidence="3">tRNA 2-selenouridine synthase</fullName>
        <ecNumber evidence="3">2.9.1.-</ecNumber>
    </submittedName>
</protein>
<dbReference type="InterPro" id="IPR027417">
    <property type="entry name" value="P-loop_NTPase"/>
</dbReference>
<dbReference type="Gene3D" id="3.40.50.300">
    <property type="entry name" value="P-loop containing nucleotide triphosphate hydrolases"/>
    <property type="match status" value="1"/>
</dbReference>
<name>A0A644WA49_9ZZZZ</name>
<dbReference type="InterPro" id="IPR036873">
    <property type="entry name" value="Rhodanese-like_dom_sf"/>
</dbReference>
<evidence type="ECO:0000259" key="2">
    <source>
        <dbReference type="PROSITE" id="PS50206"/>
    </source>
</evidence>
<dbReference type="NCBIfam" id="NF008752">
    <property type="entry name" value="PRK11784.1-4"/>
    <property type="match status" value="1"/>
</dbReference>
<proteinExistence type="predicted"/>